<dbReference type="Proteomes" id="UP000679779">
    <property type="component" value="Unassembled WGS sequence"/>
</dbReference>
<proteinExistence type="predicted"/>
<protein>
    <submittedName>
        <fullName evidence="1">Uncharacterized protein</fullName>
    </submittedName>
</protein>
<accession>A0A920CCK3</accession>
<evidence type="ECO:0000313" key="1">
    <source>
        <dbReference type="EMBL" id="GIO34660.1"/>
    </source>
</evidence>
<dbReference type="RefSeq" id="WP_160045589.1">
    <property type="nucleotide sequence ID" value="NZ_BORQ01000012.1"/>
</dbReference>
<organism evidence="1 2">
    <name type="scientific">Paenibacillus albilobatus</name>
    <dbReference type="NCBI Taxonomy" id="2716884"/>
    <lineage>
        <taxon>Bacteria</taxon>
        <taxon>Bacillati</taxon>
        <taxon>Bacillota</taxon>
        <taxon>Bacilli</taxon>
        <taxon>Bacillales</taxon>
        <taxon>Paenibacillaceae</taxon>
        <taxon>Paenibacillus</taxon>
    </lineage>
</organism>
<evidence type="ECO:0000313" key="2">
    <source>
        <dbReference type="Proteomes" id="UP000679779"/>
    </source>
</evidence>
<sequence length="68" mass="7858">MELSESFRKMVSEAMTDTKPDNPVYRAIKAESIIQSVEVPEAEKYLISKLDNLEEKLTNFMLSAKYKQ</sequence>
<dbReference type="EMBL" id="BORQ01000012">
    <property type="protein sequence ID" value="GIO34660.1"/>
    <property type="molecule type" value="Genomic_DNA"/>
</dbReference>
<name>A0A920CCK3_9BACL</name>
<gene>
    <name evidence="1" type="ORF">J2TS6_58010</name>
</gene>
<keyword evidence="2" id="KW-1185">Reference proteome</keyword>
<dbReference type="AlphaFoldDB" id="A0A920CCK3"/>
<reference evidence="1" key="1">
    <citation type="submission" date="2021-03" db="EMBL/GenBank/DDBJ databases">
        <title>Antimicrobial resistance genes in bacteria isolated from Japanese honey, and their potential for conferring macrolide and lincosamide resistance in the American foulbrood pathogen Paenibacillus larvae.</title>
        <authorList>
            <person name="Okamoto M."/>
            <person name="Kumagai M."/>
            <person name="Kanamori H."/>
            <person name="Takamatsu D."/>
        </authorList>
    </citation>
    <scope>NUCLEOTIDE SEQUENCE</scope>
    <source>
        <strain evidence="1">J2TS6</strain>
    </source>
</reference>
<comment type="caution">
    <text evidence="1">The sequence shown here is derived from an EMBL/GenBank/DDBJ whole genome shotgun (WGS) entry which is preliminary data.</text>
</comment>